<organism evidence="2">
    <name type="scientific">marine sediment metagenome</name>
    <dbReference type="NCBI Taxonomy" id="412755"/>
    <lineage>
        <taxon>unclassified sequences</taxon>
        <taxon>metagenomes</taxon>
        <taxon>ecological metagenomes</taxon>
    </lineage>
</organism>
<evidence type="ECO:0000256" key="1">
    <source>
        <dbReference type="SAM" id="Phobius"/>
    </source>
</evidence>
<keyword evidence="1" id="KW-0472">Membrane</keyword>
<evidence type="ECO:0000313" key="2">
    <source>
        <dbReference type="EMBL" id="GAH92595.1"/>
    </source>
</evidence>
<keyword evidence="1" id="KW-1133">Transmembrane helix</keyword>
<reference evidence="2" key="1">
    <citation type="journal article" date="2014" name="Front. Microbiol.">
        <title>High frequency of phylogenetically diverse reductive dehalogenase-homologous genes in deep subseafloor sedimentary metagenomes.</title>
        <authorList>
            <person name="Kawai M."/>
            <person name="Futagami T."/>
            <person name="Toyoda A."/>
            <person name="Takaki Y."/>
            <person name="Nishi S."/>
            <person name="Hori S."/>
            <person name="Arai W."/>
            <person name="Tsubouchi T."/>
            <person name="Morono Y."/>
            <person name="Uchiyama I."/>
            <person name="Ito T."/>
            <person name="Fujiyama A."/>
            <person name="Inagaki F."/>
            <person name="Takami H."/>
        </authorList>
    </citation>
    <scope>NUCLEOTIDE SEQUENCE</scope>
    <source>
        <strain evidence="2">Expedition CK06-06</strain>
    </source>
</reference>
<gene>
    <name evidence="2" type="ORF">S06H3_00357</name>
</gene>
<keyword evidence="1" id="KW-0812">Transmembrane</keyword>
<feature type="transmembrane region" description="Helical" evidence="1">
    <location>
        <begin position="6"/>
        <end position="27"/>
    </location>
</feature>
<sequence>MQTDIVAIGYLIASQLIISIIFFILSLKIGKVALAAMLIRIDERILEITNQIGSQLYQ</sequence>
<comment type="caution">
    <text evidence="2">The sequence shown here is derived from an EMBL/GenBank/DDBJ whole genome shotgun (WGS) entry which is preliminary data.</text>
</comment>
<dbReference type="AlphaFoldDB" id="X1KG38"/>
<proteinExistence type="predicted"/>
<accession>X1KG38</accession>
<dbReference type="EMBL" id="BARV01000060">
    <property type="protein sequence ID" value="GAH92595.1"/>
    <property type="molecule type" value="Genomic_DNA"/>
</dbReference>
<name>X1KG38_9ZZZZ</name>
<protein>
    <submittedName>
        <fullName evidence="2">Uncharacterized protein</fullName>
    </submittedName>
</protein>